<dbReference type="SFLD" id="SFLDG01020">
    <property type="entry name" value="Terpene_Cyclase_Like_2"/>
    <property type="match status" value="1"/>
</dbReference>
<evidence type="ECO:0000313" key="3">
    <source>
        <dbReference type="EMBL" id="KFG71793.1"/>
    </source>
</evidence>
<dbReference type="SFLD" id="SFLDS00005">
    <property type="entry name" value="Isoprenoid_Synthase_Type_I"/>
    <property type="match status" value="1"/>
</dbReference>
<dbReference type="GO" id="GO:0010333">
    <property type="term" value="F:terpene synthase activity"/>
    <property type="evidence" value="ECO:0007669"/>
    <property type="project" value="InterPro"/>
</dbReference>
<reference evidence="3 4" key="1">
    <citation type="submission" date="2014-05" db="EMBL/GenBank/DDBJ databases">
        <title>Complete genome sequence of the Streptomyces mutabilis TRM45540.</title>
        <authorList>
            <person name="Luo X."/>
            <person name="Zhang L."/>
        </authorList>
    </citation>
    <scope>NUCLEOTIDE SEQUENCE [LARGE SCALE GENOMIC DNA]</scope>
    <source>
        <strain evidence="3 4">TRM45540</strain>
    </source>
</reference>
<keyword evidence="4" id="KW-1185">Reference proteome</keyword>
<protein>
    <recommendedName>
        <fullName evidence="2">Terpene synthase</fullName>
        <ecNumber evidence="2">4.2.3.-</ecNumber>
    </recommendedName>
</protein>
<dbReference type="AlphaFoldDB" id="A0A086MSC5"/>
<dbReference type="Proteomes" id="UP000029095">
    <property type="component" value="Unassembled WGS sequence"/>
</dbReference>
<name>A0A086MSC5_9ACTN</name>
<organism evidence="3 4">
    <name type="scientific">Streptomyces mutabilis</name>
    <dbReference type="NCBI Taxonomy" id="67332"/>
    <lineage>
        <taxon>Bacteria</taxon>
        <taxon>Bacillati</taxon>
        <taxon>Actinomycetota</taxon>
        <taxon>Actinomycetes</taxon>
        <taxon>Kitasatosporales</taxon>
        <taxon>Streptomycetaceae</taxon>
        <taxon>Streptomyces</taxon>
    </lineage>
</organism>
<keyword evidence="2" id="KW-0479">Metal-binding</keyword>
<sequence>MPQDVRFDLPFDTPVSPHLAPARDLHLRWVRERGLVRSRAGFEEYESWDLAGAAARTYPYASADDMVVLMNWFSLAFLFDDQFDAGRPDRAERIAEVARELIATPLRPAGTAPRVECPITLAWAEVWDHLSDGMSLTWKSRFAASWGRFLVAHCEEVDLAAGGRAGTLGLADYTAFRRRTVGIHHSIDAGERSRGFEVPAAAMAHPLMERLRDLAADTIGFMNDIHSFERERRRGDGHNLIAVLHRERGCSWQEAADEAYRMTTACLDEYVALEARVPGMCDELGLGARERARVVMGVEAIQHWINGNYEWALTTGRYAAAKEGPVATAELAGRGSVDDLLTV</sequence>
<dbReference type="GO" id="GO:0046872">
    <property type="term" value="F:metal ion binding"/>
    <property type="evidence" value="ECO:0007669"/>
    <property type="project" value="UniProtKB-KW"/>
</dbReference>
<dbReference type="InterPro" id="IPR034686">
    <property type="entry name" value="Terpene_cyclase-like_2"/>
</dbReference>
<comment type="caution">
    <text evidence="3">The sequence shown here is derived from an EMBL/GenBank/DDBJ whole genome shotgun (WGS) entry which is preliminary data.</text>
</comment>
<dbReference type="InterPro" id="IPR008949">
    <property type="entry name" value="Isoprenoid_synthase_dom_sf"/>
</dbReference>
<evidence type="ECO:0000313" key="4">
    <source>
        <dbReference type="Proteomes" id="UP000029095"/>
    </source>
</evidence>
<dbReference type="SUPFAM" id="SSF48576">
    <property type="entry name" value="Terpenoid synthases"/>
    <property type="match status" value="1"/>
</dbReference>
<dbReference type="EMBL" id="JNFQ01000005">
    <property type="protein sequence ID" value="KFG71793.1"/>
    <property type="molecule type" value="Genomic_DNA"/>
</dbReference>
<dbReference type="PANTHER" id="PTHR35201">
    <property type="entry name" value="TERPENE SYNTHASE"/>
    <property type="match status" value="1"/>
</dbReference>
<keyword evidence="1 2" id="KW-0456">Lyase</keyword>
<dbReference type="Pfam" id="PF19086">
    <property type="entry name" value="Terpene_syn_C_2"/>
    <property type="match status" value="1"/>
</dbReference>
<comment type="similarity">
    <text evidence="2">Belongs to the terpene synthase family.</text>
</comment>
<dbReference type="InterPro" id="IPR048141">
    <property type="entry name" value="Eudesmol_syn"/>
</dbReference>
<gene>
    <name evidence="3" type="ORF">FM21_31900</name>
</gene>
<evidence type="ECO:0000256" key="1">
    <source>
        <dbReference type="ARBA" id="ARBA00023239"/>
    </source>
</evidence>
<evidence type="ECO:0000256" key="2">
    <source>
        <dbReference type="RuleBase" id="RU366034"/>
    </source>
</evidence>
<dbReference type="Gene3D" id="1.10.600.10">
    <property type="entry name" value="Farnesyl Diphosphate Synthase"/>
    <property type="match status" value="1"/>
</dbReference>
<dbReference type="PANTHER" id="PTHR35201:SF4">
    <property type="entry name" value="BETA-PINACENE SYNTHASE-RELATED"/>
    <property type="match status" value="1"/>
</dbReference>
<dbReference type="EC" id="4.2.3.-" evidence="2"/>
<dbReference type="NCBIfam" id="NF041564">
    <property type="entry name" value="eudesmol_syn"/>
    <property type="match status" value="1"/>
</dbReference>
<proteinExistence type="inferred from homology"/>
<dbReference type="HOGENOM" id="CLU_042538_4_0_11"/>
<keyword evidence="2" id="KW-0460">Magnesium</keyword>
<dbReference type="STRING" id="1915400.FM21_31900"/>
<dbReference type="RefSeq" id="WP_043384366.1">
    <property type="nucleotide sequence ID" value="NZ_KN039948.1"/>
</dbReference>
<accession>A0A086MSC5</accession>
<comment type="cofactor">
    <cofactor evidence="2">
        <name>Mg(2+)</name>
        <dbReference type="ChEBI" id="CHEBI:18420"/>
    </cofactor>
</comment>